<evidence type="ECO:0000313" key="9">
    <source>
        <dbReference type="Proteomes" id="UP000183447"/>
    </source>
</evidence>
<organism evidence="8 9">
    <name type="scientific">Devosia enhydra</name>
    <dbReference type="NCBI Taxonomy" id="665118"/>
    <lineage>
        <taxon>Bacteria</taxon>
        <taxon>Pseudomonadati</taxon>
        <taxon>Pseudomonadota</taxon>
        <taxon>Alphaproteobacteria</taxon>
        <taxon>Hyphomicrobiales</taxon>
        <taxon>Devosiaceae</taxon>
        <taxon>Devosia</taxon>
    </lineage>
</organism>
<sequence length="250" mass="25964">MTAGAVMRTVLLLVLVAFLVTPQSFAPVFEPLTRYGAPAIYAQGSLVDITLSHLGITLVATLAATLVAVGLAIVVTRPFGAEFLPLSRSISHIGQTFPPVAVLAMAVPVLGFGTEPTLVALFLYGLLPIFENAIAGLSGVSREVREAARGMGMTGWQRLARVELPLALPVMLTGIRVSAVIALSTATIGSTVAAKTLGEVIIAGLTTNNTAFVLQGGLIVGALAILINDGLMALERLLRRRNGLADTTAR</sequence>
<evidence type="ECO:0000256" key="3">
    <source>
        <dbReference type="ARBA" id="ARBA00022692"/>
    </source>
</evidence>
<evidence type="ECO:0000256" key="6">
    <source>
        <dbReference type="RuleBase" id="RU363032"/>
    </source>
</evidence>
<comment type="similarity">
    <text evidence="6">Belongs to the binding-protein-dependent transport system permease family.</text>
</comment>
<feature type="transmembrane region" description="Helical" evidence="6">
    <location>
        <begin position="119"/>
        <end position="141"/>
    </location>
</feature>
<keyword evidence="9" id="KW-1185">Reference proteome</keyword>
<keyword evidence="5 6" id="KW-0472">Membrane</keyword>
<evidence type="ECO:0000313" key="8">
    <source>
        <dbReference type="EMBL" id="SFZ86032.1"/>
    </source>
</evidence>
<gene>
    <name evidence="8" type="ORF">SAMN02983003_3206</name>
</gene>
<evidence type="ECO:0000256" key="1">
    <source>
        <dbReference type="ARBA" id="ARBA00004651"/>
    </source>
</evidence>
<dbReference type="Pfam" id="PF00528">
    <property type="entry name" value="BPD_transp_1"/>
    <property type="match status" value="1"/>
</dbReference>
<dbReference type="SUPFAM" id="SSF161098">
    <property type="entry name" value="MetI-like"/>
    <property type="match status" value="1"/>
</dbReference>
<dbReference type="InterPro" id="IPR035906">
    <property type="entry name" value="MetI-like_sf"/>
</dbReference>
<keyword evidence="4 6" id="KW-1133">Transmembrane helix</keyword>
<dbReference type="CDD" id="cd06261">
    <property type="entry name" value="TM_PBP2"/>
    <property type="match status" value="1"/>
</dbReference>
<feature type="domain" description="ABC transmembrane type-1" evidence="7">
    <location>
        <begin position="50"/>
        <end position="231"/>
    </location>
</feature>
<dbReference type="Proteomes" id="UP000183447">
    <property type="component" value="Unassembled WGS sequence"/>
</dbReference>
<name>A0A1K2I126_9HYPH</name>
<evidence type="ECO:0000256" key="4">
    <source>
        <dbReference type="ARBA" id="ARBA00022989"/>
    </source>
</evidence>
<keyword evidence="3 6" id="KW-0812">Transmembrane</keyword>
<feature type="transmembrane region" description="Helical" evidence="6">
    <location>
        <begin position="162"/>
        <end position="192"/>
    </location>
</feature>
<dbReference type="STRING" id="665118.SAMN02983003_3206"/>
<feature type="transmembrane region" description="Helical" evidence="6">
    <location>
        <begin position="96"/>
        <end position="113"/>
    </location>
</feature>
<evidence type="ECO:0000259" key="7">
    <source>
        <dbReference type="PROSITE" id="PS50928"/>
    </source>
</evidence>
<dbReference type="InterPro" id="IPR000515">
    <property type="entry name" value="MetI-like"/>
</dbReference>
<keyword evidence="2 6" id="KW-0813">Transport</keyword>
<evidence type="ECO:0000256" key="5">
    <source>
        <dbReference type="ARBA" id="ARBA00023136"/>
    </source>
</evidence>
<dbReference type="Gene3D" id="1.10.3720.10">
    <property type="entry name" value="MetI-like"/>
    <property type="match status" value="1"/>
</dbReference>
<dbReference type="InterPro" id="IPR051204">
    <property type="entry name" value="ABC_transp_perm/SBD"/>
</dbReference>
<dbReference type="GO" id="GO:0005886">
    <property type="term" value="C:plasma membrane"/>
    <property type="evidence" value="ECO:0007669"/>
    <property type="project" value="UniProtKB-SubCell"/>
</dbReference>
<dbReference type="EMBL" id="FPKU01000003">
    <property type="protein sequence ID" value="SFZ86032.1"/>
    <property type="molecule type" value="Genomic_DNA"/>
</dbReference>
<proteinExistence type="inferred from homology"/>
<comment type="subcellular location">
    <subcellularLocation>
        <location evidence="1 6">Cell membrane</location>
        <topology evidence="1 6">Multi-pass membrane protein</topology>
    </subcellularLocation>
</comment>
<protein>
    <submittedName>
        <fullName evidence="8">Osmoprotectant transport system permease protein</fullName>
    </submittedName>
</protein>
<dbReference type="PANTHER" id="PTHR30177:SF32">
    <property type="entry name" value="GLYCINE BETAINE UPTAKE SYSTEM PERMEASE PROTEIN YEHW"/>
    <property type="match status" value="1"/>
</dbReference>
<evidence type="ECO:0000256" key="2">
    <source>
        <dbReference type="ARBA" id="ARBA00022448"/>
    </source>
</evidence>
<dbReference type="PROSITE" id="PS50928">
    <property type="entry name" value="ABC_TM1"/>
    <property type="match status" value="1"/>
</dbReference>
<feature type="transmembrane region" description="Helical" evidence="6">
    <location>
        <begin position="212"/>
        <end position="234"/>
    </location>
</feature>
<reference evidence="8 9" key="1">
    <citation type="submission" date="2016-11" db="EMBL/GenBank/DDBJ databases">
        <authorList>
            <person name="Jaros S."/>
            <person name="Januszkiewicz K."/>
            <person name="Wedrychowicz H."/>
        </authorList>
    </citation>
    <scope>NUCLEOTIDE SEQUENCE [LARGE SCALE GENOMIC DNA]</scope>
    <source>
        <strain evidence="8 9">ATCC 23634</strain>
    </source>
</reference>
<dbReference type="PANTHER" id="PTHR30177">
    <property type="entry name" value="GLYCINE BETAINE/L-PROLINE TRANSPORT SYSTEM PERMEASE PROTEIN PROW"/>
    <property type="match status" value="1"/>
</dbReference>
<dbReference type="GO" id="GO:0055085">
    <property type="term" value="P:transmembrane transport"/>
    <property type="evidence" value="ECO:0007669"/>
    <property type="project" value="InterPro"/>
</dbReference>
<dbReference type="OrthoDB" id="9801163at2"/>
<feature type="transmembrane region" description="Helical" evidence="6">
    <location>
        <begin position="49"/>
        <end position="75"/>
    </location>
</feature>
<accession>A0A1K2I126</accession>
<dbReference type="AlphaFoldDB" id="A0A1K2I126"/>